<evidence type="ECO:0008006" key="3">
    <source>
        <dbReference type="Google" id="ProtNLM"/>
    </source>
</evidence>
<organism evidence="1 2">
    <name type="scientific">Oculimacula yallundae</name>
    <dbReference type="NCBI Taxonomy" id="86028"/>
    <lineage>
        <taxon>Eukaryota</taxon>
        <taxon>Fungi</taxon>
        <taxon>Dikarya</taxon>
        <taxon>Ascomycota</taxon>
        <taxon>Pezizomycotina</taxon>
        <taxon>Leotiomycetes</taxon>
        <taxon>Helotiales</taxon>
        <taxon>Ploettnerulaceae</taxon>
        <taxon>Oculimacula</taxon>
    </lineage>
</organism>
<comment type="caution">
    <text evidence="1">The sequence shown here is derived from an EMBL/GenBank/DDBJ whole genome shotgun (WGS) entry which is preliminary data.</text>
</comment>
<proteinExistence type="predicted"/>
<evidence type="ECO:0000313" key="1">
    <source>
        <dbReference type="EMBL" id="KAL2063768.1"/>
    </source>
</evidence>
<accession>A0ABR4C1H5</accession>
<sequence>MSHTSIHMLYGKENTNYIITFYSISQGRHAILCPAWLYILRSRTGSAWSISRRTIPWKATRRSFGSNVWKQCYNDPKLDWAAAPGPMFGATLSYVEDKNCAGLVHMAQHATYDDVSLEMFLQDLDAALTDPSATLPSRVPYKAWADSYQNLRGSKVAQHSIAWHAERLKYLSNHKQSLFPEQQAVEWFKGNSEGWIDLLTGKPGPARTAIDGGKSDGVIGIRREVQLTDSKAFKAEHNVEVPQIVKATLAVVNTRRTASNIALFGQYKAGRSWPFLRTGNQR</sequence>
<dbReference type="Gene3D" id="3.30.559.10">
    <property type="entry name" value="Chloramphenicol acetyltransferase-like domain"/>
    <property type="match status" value="1"/>
</dbReference>
<reference evidence="1 2" key="1">
    <citation type="journal article" date="2024" name="Commun. Biol.">
        <title>Comparative genomic analysis of thermophilic fungi reveals convergent evolutionary adaptations and gene losses.</title>
        <authorList>
            <person name="Steindorff A.S."/>
            <person name="Aguilar-Pontes M.V."/>
            <person name="Robinson A.J."/>
            <person name="Andreopoulos B."/>
            <person name="LaButti K."/>
            <person name="Kuo A."/>
            <person name="Mondo S."/>
            <person name="Riley R."/>
            <person name="Otillar R."/>
            <person name="Haridas S."/>
            <person name="Lipzen A."/>
            <person name="Grimwood J."/>
            <person name="Schmutz J."/>
            <person name="Clum A."/>
            <person name="Reid I.D."/>
            <person name="Moisan M.C."/>
            <person name="Butler G."/>
            <person name="Nguyen T.T.M."/>
            <person name="Dewar K."/>
            <person name="Conant G."/>
            <person name="Drula E."/>
            <person name="Henrissat B."/>
            <person name="Hansel C."/>
            <person name="Singer S."/>
            <person name="Hutchinson M.I."/>
            <person name="de Vries R.P."/>
            <person name="Natvig D.O."/>
            <person name="Powell A.J."/>
            <person name="Tsang A."/>
            <person name="Grigoriev I.V."/>
        </authorList>
    </citation>
    <scope>NUCLEOTIDE SEQUENCE [LARGE SCALE GENOMIC DNA]</scope>
    <source>
        <strain evidence="1 2">CBS 494.80</strain>
    </source>
</reference>
<dbReference type="SUPFAM" id="SSF52777">
    <property type="entry name" value="CoA-dependent acyltransferases"/>
    <property type="match status" value="1"/>
</dbReference>
<protein>
    <recommendedName>
        <fullName evidence="3">Condensation domain-containing protein</fullName>
    </recommendedName>
</protein>
<dbReference type="InterPro" id="IPR023213">
    <property type="entry name" value="CAT-like_dom_sf"/>
</dbReference>
<name>A0ABR4C1H5_9HELO</name>
<dbReference type="Proteomes" id="UP001595075">
    <property type="component" value="Unassembled WGS sequence"/>
</dbReference>
<evidence type="ECO:0000313" key="2">
    <source>
        <dbReference type="Proteomes" id="UP001595075"/>
    </source>
</evidence>
<keyword evidence="2" id="KW-1185">Reference proteome</keyword>
<dbReference type="EMBL" id="JAZHXI010000015">
    <property type="protein sequence ID" value="KAL2063768.1"/>
    <property type="molecule type" value="Genomic_DNA"/>
</dbReference>
<gene>
    <name evidence="1" type="ORF">VTL71DRAFT_5573</name>
</gene>